<feature type="domain" description="EGF-like" evidence="13">
    <location>
        <begin position="121"/>
        <end position="161"/>
    </location>
</feature>
<evidence type="ECO:0000313" key="15">
    <source>
        <dbReference type="Proteomes" id="UP000694397"/>
    </source>
</evidence>
<reference evidence="14 15" key="1">
    <citation type="submission" date="2019-04" db="EMBL/GenBank/DDBJ databases">
        <authorList>
            <consortium name="Wellcome Sanger Institute Data Sharing"/>
        </authorList>
    </citation>
    <scope>NUCLEOTIDE SEQUENCE [LARGE SCALE GENOMIC DNA]</scope>
</reference>
<evidence type="ECO:0000256" key="2">
    <source>
        <dbReference type="ARBA" id="ARBA00022536"/>
    </source>
</evidence>
<dbReference type="PANTHER" id="PTHR10740:SF16">
    <property type="entry name" value="AMPHIREGULIN"/>
    <property type="match status" value="1"/>
</dbReference>
<dbReference type="GeneID" id="108938501"/>
<evidence type="ECO:0000256" key="6">
    <source>
        <dbReference type="ARBA" id="ARBA00023030"/>
    </source>
</evidence>
<dbReference type="GO" id="GO:0016020">
    <property type="term" value="C:membrane"/>
    <property type="evidence" value="ECO:0007669"/>
    <property type="project" value="UniProtKB-SubCell"/>
</dbReference>
<dbReference type="PROSITE" id="PS01186">
    <property type="entry name" value="EGF_2"/>
    <property type="match status" value="1"/>
</dbReference>
<keyword evidence="4 12" id="KW-0732">Signal</keyword>
<keyword evidence="8 9" id="KW-1015">Disulfide bond</keyword>
<dbReference type="Gene3D" id="2.10.25.10">
    <property type="entry name" value="Laminin"/>
    <property type="match status" value="1"/>
</dbReference>
<comment type="subcellular location">
    <subcellularLocation>
        <location evidence="1">Membrane</location>
        <topology evidence="1">Single-pass membrane protein</topology>
    </subcellularLocation>
</comment>
<feature type="chain" id="PRO_5034445288" evidence="12">
    <location>
        <begin position="20"/>
        <end position="236"/>
    </location>
</feature>
<dbReference type="Proteomes" id="UP000694397">
    <property type="component" value="Chromosome 17"/>
</dbReference>
<evidence type="ECO:0000256" key="1">
    <source>
        <dbReference type="ARBA" id="ARBA00004167"/>
    </source>
</evidence>
<sequence>MDKLLVTLLLLAVCSATGAFELDFYKADVEHTEVTRPQHTVLTAEYLESDLQNYEDDEYDHEEEEGSYSDSDLPQVQFLSKPGEKGKSRRKGKGKRKHKGTTANGPITSGYTQHPVQQVNLEDPCSTTHQDYCIHGHCKYMEDLREPTCVCNKGYDGERCGIRLLKTEQKDPDADSTGVVQTVLVTVAVVLSLISCSAVLLMLCTHYRTHKNFLAAYLGTNSEKEKLQTSTSGMVV</sequence>
<proteinExistence type="predicted"/>
<keyword evidence="3 11" id="KW-0812">Transmembrane</keyword>
<keyword evidence="7 11" id="KW-0472">Membrane</keyword>
<dbReference type="KEGG" id="sfm:108938501"/>
<protein>
    <submittedName>
        <fullName evidence="14">Amphiregulin</fullName>
    </submittedName>
</protein>
<reference evidence="14" key="2">
    <citation type="submission" date="2025-08" db="UniProtKB">
        <authorList>
            <consortium name="Ensembl"/>
        </authorList>
    </citation>
    <scope>IDENTIFICATION</scope>
</reference>
<comment type="caution">
    <text evidence="9">Lacks conserved residue(s) required for the propagation of feature annotation.</text>
</comment>
<dbReference type="Ensembl" id="ENSSFOT00015015627.2">
    <property type="protein sequence ID" value="ENSSFOP00015015445.1"/>
    <property type="gene ID" value="ENSSFOG00015009978.2"/>
</dbReference>
<dbReference type="GO" id="GO:0007173">
    <property type="term" value="P:epidermal growth factor receptor signaling pathway"/>
    <property type="evidence" value="ECO:0007669"/>
    <property type="project" value="TreeGrafter"/>
</dbReference>
<dbReference type="GO" id="GO:0005615">
    <property type="term" value="C:extracellular space"/>
    <property type="evidence" value="ECO:0007669"/>
    <property type="project" value="TreeGrafter"/>
</dbReference>
<evidence type="ECO:0000256" key="4">
    <source>
        <dbReference type="ARBA" id="ARBA00022729"/>
    </source>
</evidence>
<evidence type="ECO:0000256" key="7">
    <source>
        <dbReference type="ARBA" id="ARBA00023136"/>
    </source>
</evidence>
<dbReference type="PROSITE" id="PS00022">
    <property type="entry name" value="EGF_1"/>
    <property type="match status" value="1"/>
</dbReference>
<dbReference type="OrthoDB" id="9909110at2759"/>
<evidence type="ECO:0000256" key="8">
    <source>
        <dbReference type="ARBA" id="ARBA00023157"/>
    </source>
</evidence>
<dbReference type="GO" id="GO:0008284">
    <property type="term" value="P:positive regulation of cell population proliferation"/>
    <property type="evidence" value="ECO:0007669"/>
    <property type="project" value="TreeGrafter"/>
</dbReference>
<dbReference type="SUPFAM" id="SSF57196">
    <property type="entry name" value="EGF/Laminin"/>
    <property type="match status" value="1"/>
</dbReference>
<dbReference type="GO" id="GO:0045840">
    <property type="term" value="P:positive regulation of mitotic nuclear division"/>
    <property type="evidence" value="ECO:0007669"/>
    <property type="project" value="TreeGrafter"/>
</dbReference>
<evidence type="ECO:0000256" key="11">
    <source>
        <dbReference type="SAM" id="Phobius"/>
    </source>
</evidence>
<feature type="disulfide bond" evidence="9">
    <location>
        <begin position="151"/>
        <end position="160"/>
    </location>
</feature>
<feature type="signal peptide" evidence="12">
    <location>
        <begin position="1"/>
        <end position="19"/>
    </location>
</feature>
<keyword evidence="2 9" id="KW-0245">EGF-like domain</keyword>
<evidence type="ECO:0000313" key="14">
    <source>
        <dbReference type="Ensembl" id="ENSSFOP00015015445.1"/>
    </source>
</evidence>
<dbReference type="InterPro" id="IPR000742">
    <property type="entry name" value="EGF"/>
</dbReference>
<evidence type="ECO:0000259" key="13">
    <source>
        <dbReference type="PROSITE" id="PS50026"/>
    </source>
</evidence>
<name>A0A8C9RF84_SCLFO</name>
<dbReference type="PANTHER" id="PTHR10740">
    <property type="entry name" value="TRANSFORMING GROWTH FACTOR ALPHA"/>
    <property type="match status" value="1"/>
</dbReference>
<feature type="compositionally biased region" description="Polar residues" evidence="10">
    <location>
        <begin position="101"/>
        <end position="112"/>
    </location>
</feature>
<reference evidence="14" key="3">
    <citation type="submission" date="2025-09" db="UniProtKB">
        <authorList>
            <consortium name="Ensembl"/>
        </authorList>
    </citation>
    <scope>IDENTIFICATION</scope>
</reference>
<dbReference type="GO" id="GO:0005154">
    <property type="term" value="F:epidermal growth factor receptor binding"/>
    <property type="evidence" value="ECO:0007669"/>
    <property type="project" value="TreeGrafter"/>
</dbReference>
<feature type="transmembrane region" description="Helical" evidence="11">
    <location>
        <begin position="183"/>
        <end position="204"/>
    </location>
</feature>
<evidence type="ECO:0000256" key="10">
    <source>
        <dbReference type="SAM" id="MobiDB-lite"/>
    </source>
</evidence>
<organism evidence="14 15">
    <name type="scientific">Scleropages formosus</name>
    <name type="common">Asian bonytongue</name>
    <name type="synonym">Osteoglossum formosum</name>
    <dbReference type="NCBI Taxonomy" id="113540"/>
    <lineage>
        <taxon>Eukaryota</taxon>
        <taxon>Metazoa</taxon>
        <taxon>Chordata</taxon>
        <taxon>Craniata</taxon>
        <taxon>Vertebrata</taxon>
        <taxon>Euteleostomi</taxon>
        <taxon>Actinopterygii</taxon>
        <taxon>Neopterygii</taxon>
        <taxon>Teleostei</taxon>
        <taxon>Osteoglossocephala</taxon>
        <taxon>Osteoglossomorpha</taxon>
        <taxon>Osteoglossiformes</taxon>
        <taxon>Osteoglossidae</taxon>
        <taxon>Scleropages</taxon>
    </lineage>
</organism>
<evidence type="ECO:0000256" key="5">
    <source>
        <dbReference type="ARBA" id="ARBA00022989"/>
    </source>
</evidence>
<dbReference type="GeneTree" id="ENSGT00940000156901"/>
<evidence type="ECO:0000256" key="3">
    <source>
        <dbReference type="ARBA" id="ARBA00022692"/>
    </source>
</evidence>
<evidence type="ECO:0000256" key="12">
    <source>
        <dbReference type="SAM" id="SignalP"/>
    </source>
</evidence>
<keyword evidence="6" id="KW-0339">Growth factor</keyword>
<feature type="compositionally biased region" description="Basic residues" evidence="10">
    <location>
        <begin position="87"/>
        <end position="100"/>
    </location>
</feature>
<keyword evidence="15" id="KW-1185">Reference proteome</keyword>
<keyword evidence="5 11" id="KW-1133">Transmembrane helix</keyword>
<feature type="compositionally biased region" description="Acidic residues" evidence="10">
    <location>
        <begin position="56"/>
        <end position="67"/>
    </location>
</feature>
<dbReference type="PROSITE" id="PS50026">
    <property type="entry name" value="EGF_3"/>
    <property type="match status" value="1"/>
</dbReference>
<dbReference type="GO" id="GO:0008083">
    <property type="term" value="F:growth factor activity"/>
    <property type="evidence" value="ECO:0007669"/>
    <property type="project" value="UniProtKB-KW"/>
</dbReference>
<accession>A0A8C9RF84</accession>
<dbReference type="FunFam" id="2.10.25.10:FF:000158">
    <property type="entry name" value="proheparin-binding EGF-like growth factor"/>
    <property type="match status" value="1"/>
</dbReference>
<gene>
    <name evidence="14" type="primary">areg</name>
</gene>
<evidence type="ECO:0000256" key="9">
    <source>
        <dbReference type="PROSITE-ProRule" id="PRU00076"/>
    </source>
</evidence>
<dbReference type="AlphaFoldDB" id="A0A8C9RF84"/>
<feature type="region of interest" description="Disordered" evidence="10">
    <location>
        <begin position="56"/>
        <end position="112"/>
    </location>
</feature>